<organism evidence="3 4">
    <name type="scientific">Natrinema limicola JCM 13563</name>
    <dbReference type="NCBI Taxonomy" id="1230457"/>
    <lineage>
        <taxon>Archaea</taxon>
        <taxon>Methanobacteriati</taxon>
        <taxon>Methanobacteriota</taxon>
        <taxon>Stenosarchaea group</taxon>
        <taxon>Halobacteria</taxon>
        <taxon>Halobacteriales</taxon>
        <taxon>Natrialbaceae</taxon>
        <taxon>Natrinema</taxon>
    </lineage>
</organism>
<feature type="compositionally biased region" description="Acidic residues" evidence="1">
    <location>
        <begin position="110"/>
        <end position="127"/>
    </location>
</feature>
<dbReference type="InterPro" id="IPR013784">
    <property type="entry name" value="Carb-bd-like_fold"/>
</dbReference>
<sequence length="339" mass="34542">MRRNAQHSRTETRSIQRSVQILLTVCGIVFLLAGLVLAASGASVSSAVGSVSDRIDDARQPTNSGGDTADSDSIGDSGGTDTDGAGGTSNETKETDGTDSTDTQTGGTDNTDDSTDTQGDGSDDTDSQTDGSDNTDSQTDGSDNTDTENGGDETNTDESHVLTAVIESQAGAPIDNATVTVELGSGSNVSKSVDGTGEAEFMLEDGEYAVTANADGYNPAETTVPVDGTDKTITLTLEQQTQAGDDTDDSNRTHTLAVTVEDANGTAIENATVDVAEDTVILGSSEEKPVGDDGKATFERGDGTYMVTAKADGYTSAETTVTIDGADEAITLALTPADN</sequence>
<feature type="compositionally biased region" description="Acidic residues" evidence="1">
    <location>
        <begin position="143"/>
        <end position="156"/>
    </location>
</feature>
<reference evidence="3 4" key="1">
    <citation type="journal article" date="2014" name="PLoS Genet.">
        <title>Phylogenetically driven sequencing of extremely halophilic archaea reveals strategies for static and dynamic osmo-response.</title>
        <authorList>
            <person name="Becker E.A."/>
            <person name="Seitzer P.M."/>
            <person name="Tritt A."/>
            <person name="Larsen D."/>
            <person name="Krusor M."/>
            <person name="Yao A.I."/>
            <person name="Wu D."/>
            <person name="Madern D."/>
            <person name="Eisen J.A."/>
            <person name="Darling A.E."/>
            <person name="Facciotti M.T."/>
        </authorList>
    </citation>
    <scope>NUCLEOTIDE SEQUENCE [LARGE SCALE GENOMIC DNA]</scope>
    <source>
        <strain evidence="3 4">JCM 13563</strain>
    </source>
</reference>
<evidence type="ECO:0000313" key="3">
    <source>
        <dbReference type="EMBL" id="ELZ24721.1"/>
    </source>
</evidence>
<dbReference type="AlphaFoldDB" id="M0CNB2"/>
<keyword evidence="2" id="KW-0812">Transmembrane</keyword>
<feature type="region of interest" description="Disordered" evidence="1">
    <location>
        <begin position="47"/>
        <end position="156"/>
    </location>
</feature>
<proteinExistence type="predicted"/>
<dbReference type="Gene3D" id="2.60.40.1120">
    <property type="entry name" value="Carboxypeptidase-like, regulatory domain"/>
    <property type="match status" value="2"/>
</dbReference>
<evidence type="ECO:0000313" key="4">
    <source>
        <dbReference type="Proteomes" id="UP000011615"/>
    </source>
</evidence>
<evidence type="ECO:0008006" key="5">
    <source>
        <dbReference type="Google" id="ProtNLM"/>
    </source>
</evidence>
<comment type="caution">
    <text evidence="3">The sequence shown here is derived from an EMBL/GenBank/DDBJ whole genome shotgun (WGS) entry which is preliminary data.</text>
</comment>
<dbReference type="SUPFAM" id="SSF49464">
    <property type="entry name" value="Carboxypeptidase regulatory domain-like"/>
    <property type="match status" value="1"/>
</dbReference>
<dbReference type="GO" id="GO:0030246">
    <property type="term" value="F:carbohydrate binding"/>
    <property type="evidence" value="ECO:0007669"/>
    <property type="project" value="InterPro"/>
</dbReference>
<evidence type="ECO:0000256" key="2">
    <source>
        <dbReference type="SAM" id="Phobius"/>
    </source>
</evidence>
<dbReference type="PATRIC" id="fig|1230457.4.peg.735"/>
<dbReference type="Pfam" id="PF13620">
    <property type="entry name" value="CarboxypepD_reg"/>
    <property type="match status" value="1"/>
</dbReference>
<keyword evidence="4" id="KW-1185">Reference proteome</keyword>
<dbReference type="OrthoDB" id="178051at2157"/>
<dbReference type="SUPFAM" id="SSF49452">
    <property type="entry name" value="Starch-binding domain-like"/>
    <property type="match status" value="1"/>
</dbReference>
<feature type="compositionally biased region" description="Low complexity" evidence="1">
    <location>
        <begin position="128"/>
        <end position="142"/>
    </location>
</feature>
<feature type="compositionally biased region" description="Low complexity" evidence="1">
    <location>
        <begin position="98"/>
        <end position="109"/>
    </location>
</feature>
<evidence type="ECO:0000256" key="1">
    <source>
        <dbReference type="SAM" id="MobiDB-lite"/>
    </source>
</evidence>
<name>M0CNB2_9EURY</name>
<dbReference type="Proteomes" id="UP000011615">
    <property type="component" value="Unassembled WGS sequence"/>
</dbReference>
<feature type="transmembrane region" description="Helical" evidence="2">
    <location>
        <begin position="21"/>
        <end position="42"/>
    </location>
</feature>
<dbReference type="RefSeq" id="WP_008009990.1">
    <property type="nucleotide sequence ID" value="NZ_AOIT01000017.1"/>
</dbReference>
<feature type="compositionally biased region" description="Low complexity" evidence="1">
    <location>
        <begin position="64"/>
        <end position="83"/>
    </location>
</feature>
<protein>
    <recommendedName>
        <fullName evidence="5">Cna B domain-containing protein</fullName>
    </recommendedName>
</protein>
<gene>
    <name evidence="3" type="ORF">C476_03693</name>
</gene>
<dbReference type="InterPro" id="IPR008969">
    <property type="entry name" value="CarboxyPept-like_regulatory"/>
</dbReference>
<accession>M0CNB2</accession>
<keyword evidence="2" id="KW-0472">Membrane</keyword>
<dbReference type="eggNOG" id="arCOG03264">
    <property type="taxonomic scope" value="Archaea"/>
</dbReference>
<keyword evidence="2" id="KW-1133">Transmembrane helix</keyword>
<dbReference type="EMBL" id="AOIT01000017">
    <property type="protein sequence ID" value="ELZ24721.1"/>
    <property type="molecule type" value="Genomic_DNA"/>
</dbReference>